<dbReference type="SUPFAM" id="SSF53756">
    <property type="entry name" value="UDP-Glycosyltransferase/glycogen phosphorylase"/>
    <property type="match status" value="1"/>
</dbReference>
<reference evidence="3" key="2">
    <citation type="submission" date="2011-01" db="EMBL/GenBank/DDBJ databases">
        <title>The complete genome of Nitratifractor salsuginis DSM 16511.</title>
        <authorList>
            <consortium name="US DOE Joint Genome Institute (JGI-PGF)"/>
            <person name="Lucas S."/>
            <person name="Copeland A."/>
            <person name="Lapidus A."/>
            <person name="Bruce D."/>
            <person name="Goodwin L."/>
            <person name="Pitluck S."/>
            <person name="Kyrpides N."/>
            <person name="Mavromatis K."/>
            <person name="Ivanova N."/>
            <person name="Mikhailova N."/>
            <person name="Zeytun A."/>
            <person name="Detter J.C."/>
            <person name="Tapia R."/>
            <person name="Han C."/>
            <person name="Land M."/>
            <person name="Hauser L."/>
            <person name="Markowitz V."/>
            <person name="Cheng J.-F."/>
            <person name="Hugenholtz P."/>
            <person name="Woyke T."/>
            <person name="Wu D."/>
            <person name="Tindall B."/>
            <person name="Schuetze A."/>
            <person name="Brambilla E."/>
            <person name="Klenk H.-P."/>
            <person name="Eisen J.A."/>
        </authorList>
    </citation>
    <scope>NUCLEOTIDE SEQUENCE [LARGE SCALE GENOMIC DNA]</scope>
    <source>
        <strain evidence="3">DSM 16511 / JCM 12458 / E9I37-1</strain>
    </source>
</reference>
<dbReference type="PANTHER" id="PTHR12526">
    <property type="entry name" value="GLYCOSYLTRANSFERASE"/>
    <property type="match status" value="1"/>
</dbReference>
<dbReference type="STRING" id="749222.Nitsa_1720"/>
<evidence type="ECO:0000313" key="3">
    <source>
        <dbReference type="Proteomes" id="UP000008633"/>
    </source>
</evidence>
<dbReference type="InterPro" id="IPR001296">
    <property type="entry name" value="Glyco_trans_1"/>
</dbReference>
<protein>
    <submittedName>
        <fullName evidence="2">Glycosyl transferase group 1</fullName>
    </submittedName>
</protein>
<feature type="domain" description="Glycosyl transferase family 1" evidence="1">
    <location>
        <begin position="190"/>
        <end position="350"/>
    </location>
</feature>
<proteinExistence type="predicted"/>
<dbReference type="Pfam" id="PF00534">
    <property type="entry name" value="Glycos_transf_1"/>
    <property type="match status" value="1"/>
</dbReference>
<name>E6X1A4_NITSE</name>
<dbReference type="HOGENOM" id="CLU_731218_0_0_7"/>
<gene>
    <name evidence="2" type="ordered locus">Nitsa_1720</name>
</gene>
<dbReference type="eggNOG" id="COG0438">
    <property type="taxonomic scope" value="Bacteria"/>
</dbReference>
<accession>E6X1A4</accession>
<keyword evidence="3" id="KW-1185">Reference proteome</keyword>
<dbReference type="KEGG" id="nsa:Nitsa_1720"/>
<dbReference type="CDD" id="cd03801">
    <property type="entry name" value="GT4_PimA-like"/>
    <property type="match status" value="1"/>
</dbReference>
<dbReference type="EMBL" id="CP002452">
    <property type="protein sequence ID" value="ADV46966.1"/>
    <property type="molecule type" value="Genomic_DNA"/>
</dbReference>
<organism evidence="2 3">
    <name type="scientific">Nitratifractor salsuginis (strain DSM 16511 / JCM 12458 / E9I37-1)</name>
    <dbReference type="NCBI Taxonomy" id="749222"/>
    <lineage>
        <taxon>Bacteria</taxon>
        <taxon>Pseudomonadati</taxon>
        <taxon>Campylobacterota</taxon>
        <taxon>Epsilonproteobacteria</taxon>
        <taxon>Campylobacterales</taxon>
        <taxon>Sulfurovaceae</taxon>
        <taxon>Nitratifractor</taxon>
    </lineage>
</organism>
<reference evidence="2 3" key="1">
    <citation type="journal article" date="2011" name="Stand. Genomic Sci.">
        <title>Complete genome sequence of Nitratifractor salsuginis type strain (E9I37-1).</title>
        <authorList>
            <person name="Anderson I."/>
            <person name="Sikorski J."/>
            <person name="Zeytun A."/>
            <person name="Nolan M."/>
            <person name="Lapidus A."/>
            <person name="Lucas S."/>
            <person name="Hammon N."/>
            <person name="Deshpande S."/>
            <person name="Cheng J.F."/>
            <person name="Tapia R."/>
            <person name="Han C."/>
            <person name="Goodwin L."/>
            <person name="Pitluck S."/>
            <person name="Liolios K."/>
            <person name="Pagani I."/>
            <person name="Ivanova N."/>
            <person name="Huntemann M."/>
            <person name="Mavromatis K."/>
            <person name="Ovchinikova G."/>
            <person name="Pati A."/>
            <person name="Chen A."/>
            <person name="Palaniappan K."/>
            <person name="Land M."/>
            <person name="Hauser L."/>
            <person name="Brambilla E.M."/>
            <person name="Ngatchou-Djao O.D."/>
            <person name="Rohde M."/>
            <person name="Tindall B.J."/>
            <person name="Goker M."/>
            <person name="Detter J.C."/>
            <person name="Woyke T."/>
            <person name="Bristow J."/>
            <person name="Eisen J.A."/>
            <person name="Markowitz V."/>
            <person name="Hugenholtz P."/>
            <person name="Klenk H.P."/>
            <person name="Kyrpides N.C."/>
        </authorList>
    </citation>
    <scope>NUCLEOTIDE SEQUENCE [LARGE SCALE GENOMIC DNA]</scope>
    <source>
        <strain evidence="3">DSM 16511 / JCM 12458 / E9I37-1</strain>
    </source>
</reference>
<evidence type="ECO:0000259" key="1">
    <source>
        <dbReference type="Pfam" id="PF00534"/>
    </source>
</evidence>
<evidence type="ECO:0000313" key="2">
    <source>
        <dbReference type="EMBL" id="ADV46966.1"/>
    </source>
</evidence>
<sequence length="378" mass="43617">MPGYLGVFIESLAKECEEVICFLHRPLESELDSMDYMIKENNVSLVNLGIHDTMFNRVLNYRKHTSRIKPYLSTVDLMLIRGPSPLLPFVAKMCKKNNVLYAFLLVGDYLKSLAGSNIRHPLKKFSLWSFYKINKTLQDHYARHALIFANNRVVYDEYNEKHNNVFEIRTTTLTVNDFFKREDTCVKFPIKLAYAGRIEPAKGIDDIIDALKLLRRDGIDVELHIAGWDPSAEGKYLKDLTLNIKKKGLEDLVFFHGKKRVGKELFSFYRSCDIFIVASKGNEGFPRTIWEAMAQSMPIISTRVGSIPDMLNEGEDVLLVEQSNPRQISGAVKRLLEDERLRKRLIINGYDLAKLNIMEIQIKKMIDIMKDYSDNAQH</sequence>
<dbReference type="Gene3D" id="3.40.50.2000">
    <property type="entry name" value="Glycogen Phosphorylase B"/>
    <property type="match status" value="2"/>
</dbReference>
<dbReference type="GO" id="GO:0016757">
    <property type="term" value="F:glycosyltransferase activity"/>
    <property type="evidence" value="ECO:0007669"/>
    <property type="project" value="InterPro"/>
</dbReference>
<dbReference type="AlphaFoldDB" id="E6X1A4"/>
<dbReference type="Proteomes" id="UP000008633">
    <property type="component" value="Chromosome"/>
</dbReference>
<keyword evidence="2" id="KW-0808">Transferase</keyword>